<dbReference type="InterPro" id="IPR043502">
    <property type="entry name" value="DNA/RNA_pol_sf"/>
</dbReference>
<dbReference type="InterPro" id="IPR048270">
    <property type="entry name" value="PNMA_C"/>
</dbReference>
<dbReference type="OrthoDB" id="10063881at2759"/>
<dbReference type="SUPFAM" id="SSF56672">
    <property type="entry name" value="DNA/RNA polymerases"/>
    <property type="match status" value="1"/>
</dbReference>
<comment type="caution">
    <text evidence="2">The sequence shown here is derived from an EMBL/GenBank/DDBJ whole genome shotgun (WGS) entry which is preliminary data.</text>
</comment>
<dbReference type="Pfam" id="PF14893">
    <property type="entry name" value="PNMA"/>
    <property type="match status" value="1"/>
</dbReference>
<gene>
    <name evidence="2" type="ORF">MGAL_10B062421</name>
</gene>
<accession>A0A8B6CCY8</accession>
<dbReference type="AlphaFoldDB" id="A0A8B6CCY8"/>
<name>A0A8B6CCY8_MYTGA</name>
<dbReference type="Proteomes" id="UP000596742">
    <property type="component" value="Unassembled WGS sequence"/>
</dbReference>
<dbReference type="PANTHER" id="PTHR23095">
    <property type="entry name" value="PARANEOPLASTIC ANTIGEN"/>
    <property type="match status" value="1"/>
</dbReference>
<reference evidence="2" key="1">
    <citation type="submission" date="2018-11" db="EMBL/GenBank/DDBJ databases">
        <authorList>
            <person name="Alioto T."/>
            <person name="Alioto T."/>
        </authorList>
    </citation>
    <scope>NUCLEOTIDE SEQUENCE</scope>
</reference>
<dbReference type="Gene3D" id="3.10.10.10">
    <property type="entry name" value="HIV Type 1 Reverse Transcriptase, subunit A, domain 1"/>
    <property type="match status" value="1"/>
</dbReference>
<evidence type="ECO:0000259" key="1">
    <source>
        <dbReference type="Pfam" id="PF14893"/>
    </source>
</evidence>
<sequence length="475" mass="54344">MPKENTISEEDFALLQLLKKEVKQKPKGDDVQGLKDWMKEYLATSGEIVTPKEESQEKETSKTKTTVTYTKMRDPPKVTNFSGSNSKGEATYAFWRYEVCGLMEDKVHDTDNISYAVRKSLKGEAGTIVMHLGPKASLPEIIHKLDSIYGDVEKKEDLLAQFYRARQGDDESVTKWSCRLEDIIGKAIEKGMVQHKDANTMLHSMLWSGLKTELKDISGHKYDTIKDFDELRIALRHIERDHEERKTSKKPQTAKAAAISEPINNTSEFEEVKGLIQQLTTRFDRMETDYRGRGRGYINYRVRIITTDIQIPDNEDGKTDLNHKLHQPTRMNEDVLDVENQIANVTTRTITIQPKAVLCAIQPVNIEQQPTDTSSTSSILEQVEITESDLTEDQLERGIEFIKSFEDIFAKNDEDIGNTEVKHHIDLIDTRPFKQRYRRTPPAMYDEVKSHLRQLLSNGTIRPSHSPYASVNGLI</sequence>
<dbReference type="InterPro" id="IPR026523">
    <property type="entry name" value="PNMA"/>
</dbReference>
<dbReference type="PANTHER" id="PTHR23095:SF46">
    <property type="entry name" value="GAG PROTEIN"/>
    <property type="match status" value="1"/>
</dbReference>
<feature type="domain" description="Paraneoplastic antigen Ma-like C-terminal" evidence="1">
    <location>
        <begin position="81"/>
        <end position="201"/>
    </location>
</feature>
<keyword evidence="3" id="KW-1185">Reference proteome</keyword>
<protein>
    <recommendedName>
        <fullName evidence="1">Paraneoplastic antigen Ma-like C-terminal domain-containing protein</fullName>
    </recommendedName>
</protein>
<dbReference type="EMBL" id="UYJE01001449">
    <property type="protein sequence ID" value="VDI02298.1"/>
    <property type="molecule type" value="Genomic_DNA"/>
</dbReference>
<evidence type="ECO:0000313" key="3">
    <source>
        <dbReference type="Proteomes" id="UP000596742"/>
    </source>
</evidence>
<evidence type="ECO:0000313" key="2">
    <source>
        <dbReference type="EMBL" id="VDI02298.1"/>
    </source>
</evidence>
<organism evidence="2 3">
    <name type="scientific">Mytilus galloprovincialis</name>
    <name type="common">Mediterranean mussel</name>
    <dbReference type="NCBI Taxonomy" id="29158"/>
    <lineage>
        <taxon>Eukaryota</taxon>
        <taxon>Metazoa</taxon>
        <taxon>Spiralia</taxon>
        <taxon>Lophotrochozoa</taxon>
        <taxon>Mollusca</taxon>
        <taxon>Bivalvia</taxon>
        <taxon>Autobranchia</taxon>
        <taxon>Pteriomorphia</taxon>
        <taxon>Mytilida</taxon>
        <taxon>Mytiloidea</taxon>
        <taxon>Mytilidae</taxon>
        <taxon>Mytilinae</taxon>
        <taxon>Mytilus</taxon>
    </lineage>
</organism>
<proteinExistence type="predicted"/>